<keyword evidence="6" id="KW-1185">Reference proteome</keyword>
<keyword evidence="1" id="KW-0805">Transcription regulation</keyword>
<keyword evidence="2" id="KW-0238">DNA-binding</keyword>
<dbReference type="InterPro" id="IPR036693">
    <property type="entry name" value="TF_LuxR_autoind-bd_dom_sf"/>
</dbReference>
<dbReference type="InterPro" id="IPR005143">
    <property type="entry name" value="TF_LuxR_autoind-bd_dom"/>
</dbReference>
<dbReference type="AlphaFoldDB" id="A0A3Q8XS09"/>
<dbReference type="GO" id="GO:0006355">
    <property type="term" value="P:regulation of DNA-templated transcription"/>
    <property type="evidence" value="ECO:0007669"/>
    <property type="project" value="InterPro"/>
</dbReference>
<evidence type="ECO:0000256" key="2">
    <source>
        <dbReference type="ARBA" id="ARBA00023125"/>
    </source>
</evidence>
<dbReference type="OrthoDB" id="8113315at2"/>
<protein>
    <submittedName>
        <fullName evidence="5">LuxR family transcriptional regulator</fullName>
    </submittedName>
</protein>
<dbReference type="PRINTS" id="PR00038">
    <property type="entry name" value="HTHLUXR"/>
</dbReference>
<dbReference type="Gene3D" id="3.30.450.80">
    <property type="entry name" value="Transcription factor LuxR-like, autoinducer-binding domain"/>
    <property type="match status" value="1"/>
</dbReference>
<dbReference type="Gene3D" id="1.10.10.10">
    <property type="entry name" value="Winged helix-like DNA-binding domain superfamily/Winged helix DNA-binding domain"/>
    <property type="match status" value="1"/>
</dbReference>
<reference evidence="5 6" key="1">
    <citation type="submission" date="2018-09" db="EMBL/GenBank/DDBJ databases">
        <title>Marinorhizobium profundi gen. nov., sp. nov., isolated from a deep-sea sediment sample from the New Britain Trench and proposal of Marinorhizobiaceae fam. nov. in the order Rhizobiales of the class Alphaproteobacteria.</title>
        <authorList>
            <person name="Cao J."/>
        </authorList>
    </citation>
    <scope>NUCLEOTIDE SEQUENCE [LARGE SCALE GENOMIC DNA]</scope>
    <source>
        <strain evidence="5 6">WS11</strain>
    </source>
</reference>
<dbReference type="CDD" id="cd06170">
    <property type="entry name" value="LuxR_C_like"/>
    <property type="match status" value="1"/>
</dbReference>
<proteinExistence type="predicted"/>
<evidence type="ECO:0000313" key="6">
    <source>
        <dbReference type="Proteomes" id="UP000268192"/>
    </source>
</evidence>
<dbReference type="InterPro" id="IPR016032">
    <property type="entry name" value="Sig_transdc_resp-reg_C-effctor"/>
</dbReference>
<dbReference type="SUPFAM" id="SSF46894">
    <property type="entry name" value="C-terminal effector domain of the bipartite response regulators"/>
    <property type="match status" value="1"/>
</dbReference>
<organism evidence="5 6">
    <name type="scientific">Georhizobium profundi</name>
    <dbReference type="NCBI Taxonomy" id="2341112"/>
    <lineage>
        <taxon>Bacteria</taxon>
        <taxon>Pseudomonadati</taxon>
        <taxon>Pseudomonadota</taxon>
        <taxon>Alphaproteobacteria</taxon>
        <taxon>Hyphomicrobiales</taxon>
        <taxon>Rhizobiaceae</taxon>
        <taxon>Georhizobium</taxon>
    </lineage>
</organism>
<dbReference type="RefSeq" id="WP_126011609.1">
    <property type="nucleotide sequence ID" value="NZ_CP032509.1"/>
</dbReference>
<dbReference type="PROSITE" id="PS50043">
    <property type="entry name" value="HTH_LUXR_2"/>
    <property type="match status" value="1"/>
</dbReference>
<dbReference type="GO" id="GO:0003677">
    <property type="term" value="F:DNA binding"/>
    <property type="evidence" value="ECO:0007669"/>
    <property type="project" value="UniProtKB-KW"/>
</dbReference>
<evidence type="ECO:0000313" key="5">
    <source>
        <dbReference type="EMBL" id="AZN73931.1"/>
    </source>
</evidence>
<dbReference type="InterPro" id="IPR000792">
    <property type="entry name" value="Tscrpt_reg_LuxR_C"/>
</dbReference>
<sequence>MKSGLSGDAPLDQLKEITTLQTQFEVFRQFKKTVELYGYRCFLVLRLPPPTSLDLAENSIITNFPAEFLGAFDRQKLMRSSPLFARLRTSIVPFSFRYADFVAGRSAKDALLAAKLYEEFGLVDGICLPVQSVEGDRCAVVFAGEREPLDNDAIAQLMLLTLHLFQRLGEVSQRSAKLEQPLTERELECLTWTAAGKTSADIAQILELSEHTVNHYLNRATKKLDTVNRTQAVAKALRRSLIR</sequence>
<dbReference type="Proteomes" id="UP000268192">
    <property type="component" value="Chromosome"/>
</dbReference>
<dbReference type="SUPFAM" id="SSF75516">
    <property type="entry name" value="Pheromone-binding domain of LuxR-like quorum-sensing transcription factors"/>
    <property type="match status" value="1"/>
</dbReference>
<keyword evidence="3" id="KW-0804">Transcription</keyword>
<gene>
    <name evidence="5" type="ORF">D5400_18835</name>
</gene>
<dbReference type="PANTHER" id="PTHR44688:SF16">
    <property type="entry name" value="DNA-BINDING TRANSCRIPTIONAL ACTIVATOR DEVR_DOSR"/>
    <property type="match status" value="1"/>
</dbReference>
<dbReference type="Pfam" id="PF03472">
    <property type="entry name" value="Autoind_bind"/>
    <property type="match status" value="1"/>
</dbReference>
<name>A0A3Q8XS09_9HYPH</name>
<dbReference type="KEGG" id="abaw:D5400_18835"/>
<dbReference type="EMBL" id="CP032509">
    <property type="protein sequence ID" value="AZN73931.1"/>
    <property type="molecule type" value="Genomic_DNA"/>
</dbReference>
<dbReference type="SMART" id="SM00421">
    <property type="entry name" value="HTH_LUXR"/>
    <property type="match status" value="1"/>
</dbReference>
<evidence type="ECO:0000256" key="3">
    <source>
        <dbReference type="ARBA" id="ARBA00023163"/>
    </source>
</evidence>
<dbReference type="InterPro" id="IPR036388">
    <property type="entry name" value="WH-like_DNA-bd_sf"/>
</dbReference>
<accession>A0A3Q8XS09</accession>
<dbReference type="Pfam" id="PF00196">
    <property type="entry name" value="GerE"/>
    <property type="match status" value="1"/>
</dbReference>
<feature type="domain" description="HTH luxR-type" evidence="4">
    <location>
        <begin position="175"/>
        <end position="240"/>
    </location>
</feature>
<dbReference type="PROSITE" id="PS00622">
    <property type="entry name" value="HTH_LUXR_1"/>
    <property type="match status" value="1"/>
</dbReference>
<evidence type="ECO:0000256" key="1">
    <source>
        <dbReference type="ARBA" id="ARBA00023015"/>
    </source>
</evidence>
<dbReference type="PANTHER" id="PTHR44688">
    <property type="entry name" value="DNA-BINDING TRANSCRIPTIONAL ACTIVATOR DEVR_DOSR"/>
    <property type="match status" value="1"/>
</dbReference>
<evidence type="ECO:0000259" key="4">
    <source>
        <dbReference type="PROSITE" id="PS50043"/>
    </source>
</evidence>